<accession>A0A8J3R649</accession>
<keyword evidence="3" id="KW-1185">Reference proteome</keyword>
<evidence type="ECO:0000313" key="2">
    <source>
        <dbReference type="EMBL" id="GIH68184.1"/>
    </source>
</evidence>
<dbReference type="EMBL" id="BOOG01000007">
    <property type="protein sequence ID" value="GIH68184.1"/>
    <property type="molecule type" value="Genomic_DNA"/>
</dbReference>
<protein>
    <submittedName>
        <fullName evidence="2">Uncharacterized protein</fullName>
    </submittedName>
</protein>
<sequence length="574" mass="61358">MSIEWVNRAIDGLRTWGCEKGVEVDVDEVRLLCDYASDYLEVRELGDFRPGTFEELLLEIYPRKVIAPPESAPETIDAARTLVEFLLDTGEIGGKVAIRIRETIDEIEPEMPRALADTTKFGMAKSIFSAIGPDSLELVEPGSADCDCPGCAPLPAVRLPPAAEIAAAVREAPLLRDAHHVVTWLVDGGRTTTTRKALRVRDARDVAAQASVERPALAWRLALDLGLARVERTVVVAGEGFRPLASRADEEVLDLWAGTIEFLIEAPVAVTGEPAVDEEMYSVHDLLYRLQAPVPSEAVAEYLREIAAGRPSASTEHGPVDHGPVAGGPAEGGPMNIWSDGRLDAALAGLAYTGTVQITEDGLTLTPQGLWGLREIYSEMGLDAPVAPDLAEGDASGLIAGLISDGLPAEVAERDVAAWLVRRTPEQAATELLAAVAGTPAEVRGIAVTIVDRLGVEAAPVVRSCLDDPELRPHAAHWLSARGLEAPVLTHEEVLWVTVDMLALALPAAEADPDGFAENIAVSGPPAHLIEDMWRVEHPDVVEVLELLGNSLSDRVAAKAARKAAFKARSRGIR</sequence>
<organism evidence="2 3">
    <name type="scientific">Sphaerimonospora thailandensis</name>
    <dbReference type="NCBI Taxonomy" id="795644"/>
    <lineage>
        <taxon>Bacteria</taxon>
        <taxon>Bacillati</taxon>
        <taxon>Actinomycetota</taxon>
        <taxon>Actinomycetes</taxon>
        <taxon>Streptosporangiales</taxon>
        <taxon>Streptosporangiaceae</taxon>
        <taxon>Sphaerimonospora</taxon>
    </lineage>
</organism>
<feature type="region of interest" description="Disordered" evidence="1">
    <location>
        <begin position="310"/>
        <end position="331"/>
    </location>
</feature>
<gene>
    <name evidence="2" type="ORF">Mth01_04370</name>
</gene>
<evidence type="ECO:0000256" key="1">
    <source>
        <dbReference type="SAM" id="MobiDB-lite"/>
    </source>
</evidence>
<dbReference type="AlphaFoldDB" id="A0A8J3R649"/>
<evidence type="ECO:0000313" key="3">
    <source>
        <dbReference type="Proteomes" id="UP000610966"/>
    </source>
</evidence>
<comment type="caution">
    <text evidence="2">The sequence shown here is derived from an EMBL/GenBank/DDBJ whole genome shotgun (WGS) entry which is preliminary data.</text>
</comment>
<dbReference type="RefSeq" id="WP_239089222.1">
    <property type="nucleotide sequence ID" value="NZ_BOOG01000007.1"/>
</dbReference>
<dbReference type="Proteomes" id="UP000610966">
    <property type="component" value="Unassembled WGS sequence"/>
</dbReference>
<reference evidence="2" key="1">
    <citation type="submission" date="2021-01" db="EMBL/GenBank/DDBJ databases">
        <title>Whole genome shotgun sequence of Sphaerimonospora thailandensis NBRC 107569.</title>
        <authorList>
            <person name="Komaki H."/>
            <person name="Tamura T."/>
        </authorList>
    </citation>
    <scope>NUCLEOTIDE SEQUENCE</scope>
    <source>
        <strain evidence="2">NBRC 107569</strain>
    </source>
</reference>
<proteinExistence type="predicted"/>
<name>A0A8J3R649_9ACTN</name>